<dbReference type="AlphaFoldDB" id="D3AVJ1"/>
<dbReference type="InParanoid" id="D3AVJ1"/>
<reference evidence="1 2" key="1">
    <citation type="journal article" date="2011" name="Genome Res.">
        <title>Phylogeny-wide analysis of social amoeba genomes highlights ancient origins for complex intercellular communication.</title>
        <authorList>
            <person name="Heidel A.J."/>
            <person name="Lawal H.M."/>
            <person name="Felder M."/>
            <person name="Schilde C."/>
            <person name="Helps N.R."/>
            <person name="Tunggal B."/>
            <person name="Rivero F."/>
            <person name="John U."/>
            <person name="Schleicher M."/>
            <person name="Eichinger L."/>
            <person name="Platzer M."/>
            <person name="Noegel A.A."/>
            <person name="Schaap P."/>
            <person name="Gloeckner G."/>
        </authorList>
    </citation>
    <scope>NUCLEOTIDE SEQUENCE [LARGE SCALE GENOMIC DNA]</scope>
    <source>
        <strain evidence="2">ATCC 26659 / Pp 5 / PN500</strain>
    </source>
</reference>
<proteinExistence type="predicted"/>
<sequence>MNKQNENTTTTTTTITKDLEECKVCHALSGSIISGAGIYSLLLRNRHPENRVWLSVLILKSIYENQSNSNFINEHGHIHFY</sequence>
<dbReference type="RefSeq" id="XP_020438419.1">
    <property type="nucleotide sequence ID" value="XM_020571145.1"/>
</dbReference>
<accession>D3AVJ1</accession>
<comment type="caution">
    <text evidence="1">The sequence shown here is derived from an EMBL/GenBank/DDBJ whole genome shotgun (WGS) entry which is preliminary data.</text>
</comment>
<dbReference type="Proteomes" id="UP000001396">
    <property type="component" value="Unassembled WGS sequence"/>
</dbReference>
<name>D3AVJ1_HETP5</name>
<protein>
    <submittedName>
        <fullName evidence="1">Uncharacterized protein</fullName>
    </submittedName>
</protein>
<gene>
    <name evidence="1" type="ORF">PPL_00104</name>
</gene>
<keyword evidence="2" id="KW-1185">Reference proteome</keyword>
<dbReference type="EMBL" id="ADBJ01000002">
    <property type="protein sequence ID" value="EFA86314.1"/>
    <property type="molecule type" value="Genomic_DNA"/>
</dbReference>
<dbReference type="GeneID" id="31355638"/>
<evidence type="ECO:0000313" key="1">
    <source>
        <dbReference type="EMBL" id="EFA86314.1"/>
    </source>
</evidence>
<organism evidence="1 2">
    <name type="scientific">Heterostelium pallidum (strain ATCC 26659 / Pp 5 / PN500)</name>
    <name type="common">Cellular slime mold</name>
    <name type="synonym">Polysphondylium pallidum</name>
    <dbReference type="NCBI Taxonomy" id="670386"/>
    <lineage>
        <taxon>Eukaryota</taxon>
        <taxon>Amoebozoa</taxon>
        <taxon>Evosea</taxon>
        <taxon>Eumycetozoa</taxon>
        <taxon>Dictyostelia</taxon>
        <taxon>Acytosteliales</taxon>
        <taxon>Acytosteliaceae</taxon>
        <taxon>Heterostelium</taxon>
    </lineage>
</organism>
<evidence type="ECO:0000313" key="2">
    <source>
        <dbReference type="Proteomes" id="UP000001396"/>
    </source>
</evidence>